<evidence type="ECO:0000313" key="1">
    <source>
        <dbReference type="EMBL" id="GMF06423.1"/>
    </source>
</evidence>
<organism evidence="1 2">
    <name type="scientific">Ambrosiozyma monospora</name>
    <name type="common">Yeast</name>
    <name type="synonym">Endomycopsis monosporus</name>
    <dbReference type="NCBI Taxonomy" id="43982"/>
    <lineage>
        <taxon>Eukaryota</taxon>
        <taxon>Fungi</taxon>
        <taxon>Dikarya</taxon>
        <taxon>Ascomycota</taxon>
        <taxon>Saccharomycotina</taxon>
        <taxon>Pichiomycetes</taxon>
        <taxon>Pichiales</taxon>
        <taxon>Pichiaceae</taxon>
        <taxon>Ambrosiozyma</taxon>
    </lineage>
</organism>
<accession>A0ACB5UAN6</accession>
<dbReference type="Proteomes" id="UP001165064">
    <property type="component" value="Unassembled WGS sequence"/>
</dbReference>
<protein>
    <submittedName>
        <fullName evidence="1">Unnamed protein product</fullName>
    </submittedName>
</protein>
<keyword evidence="2" id="KW-1185">Reference proteome</keyword>
<gene>
    <name evidence="1" type="ORF">Amon02_001269400</name>
</gene>
<comment type="caution">
    <text evidence="1">The sequence shown here is derived from an EMBL/GenBank/DDBJ whole genome shotgun (WGS) entry which is preliminary data.</text>
</comment>
<reference evidence="1" key="1">
    <citation type="submission" date="2023-04" db="EMBL/GenBank/DDBJ databases">
        <title>Ambrosiozyma monospora NBRC 10751.</title>
        <authorList>
            <person name="Ichikawa N."/>
            <person name="Sato H."/>
            <person name="Tonouchi N."/>
        </authorList>
    </citation>
    <scope>NUCLEOTIDE SEQUENCE</scope>
    <source>
        <strain evidence="1">NBRC 10751</strain>
    </source>
</reference>
<dbReference type="EMBL" id="BSXS01015163">
    <property type="protein sequence ID" value="GMF06423.1"/>
    <property type="molecule type" value="Genomic_DNA"/>
</dbReference>
<sequence length="160" mass="17603">MFQQRVEKKSKTEDKKASDKSLSPIEALKQAKTAANKKSADSSKAASPVVEKVKLSVPASPVTIQAEEAAEPVPKPKSAKPALAPWAAATKTKAQQPVKSLDEIQREEAIKRNKEIENQKKMEEEDRMLAAKIALEETANEPQDTLDRYQEGTTTYQDIG</sequence>
<name>A0ACB5UAN6_AMBMO</name>
<evidence type="ECO:0000313" key="2">
    <source>
        <dbReference type="Proteomes" id="UP001165064"/>
    </source>
</evidence>
<proteinExistence type="predicted"/>